<dbReference type="EMBL" id="JACIDH010000007">
    <property type="protein sequence ID" value="MBB3879520.1"/>
    <property type="molecule type" value="Genomic_DNA"/>
</dbReference>
<accession>A0A7W6AD27</accession>
<dbReference type="AlphaFoldDB" id="A0A7W6AD27"/>
<gene>
    <name evidence="2" type="ORF">GGR48_001947</name>
</gene>
<feature type="chain" id="PRO_5030630650" evidence="1">
    <location>
        <begin position="22"/>
        <end position="87"/>
    </location>
</feature>
<evidence type="ECO:0000313" key="2">
    <source>
        <dbReference type="EMBL" id="MBB3879520.1"/>
    </source>
</evidence>
<evidence type="ECO:0000313" key="3">
    <source>
        <dbReference type="Proteomes" id="UP000538670"/>
    </source>
</evidence>
<keyword evidence="1" id="KW-0732">Signal</keyword>
<protein>
    <submittedName>
        <fullName evidence="2">Uncharacterized protein</fullName>
    </submittedName>
</protein>
<keyword evidence="3" id="KW-1185">Reference proteome</keyword>
<reference evidence="2 3" key="1">
    <citation type="submission" date="2020-08" db="EMBL/GenBank/DDBJ databases">
        <title>Genomic Encyclopedia of Type Strains, Phase IV (KMG-IV): sequencing the most valuable type-strain genomes for metagenomic binning, comparative biology and taxonomic classification.</title>
        <authorList>
            <person name="Goeker M."/>
        </authorList>
    </citation>
    <scope>NUCLEOTIDE SEQUENCE [LARGE SCALE GENOMIC DNA]</scope>
    <source>
        <strain evidence="2 3">DSM 19512</strain>
    </source>
</reference>
<feature type="signal peptide" evidence="1">
    <location>
        <begin position="1"/>
        <end position="21"/>
    </location>
</feature>
<organism evidence="2 3">
    <name type="scientific">Sphingomonas pseudosanguinis</name>
    <dbReference type="NCBI Taxonomy" id="413712"/>
    <lineage>
        <taxon>Bacteria</taxon>
        <taxon>Pseudomonadati</taxon>
        <taxon>Pseudomonadota</taxon>
        <taxon>Alphaproteobacteria</taxon>
        <taxon>Sphingomonadales</taxon>
        <taxon>Sphingomonadaceae</taxon>
        <taxon>Sphingomonas</taxon>
    </lineage>
</organism>
<proteinExistence type="predicted"/>
<evidence type="ECO:0000256" key="1">
    <source>
        <dbReference type="SAM" id="SignalP"/>
    </source>
</evidence>
<comment type="caution">
    <text evidence="2">The sequence shown here is derived from an EMBL/GenBank/DDBJ whole genome shotgun (WGS) entry which is preliminary data.</text>
</comment>
<dbReference type="Proteomes" id="UP000538670">
    <property type="component" value="Unassembled WGS sequence"/>
</dbReference>
<dbReference type="RefSeq" id="WP_183951689.1">
    <property type="nucleotide sequence ID" value="NZ_CP189888.1"/>
</dbReference>
<sequence>MLISLLIASTLSSAAPDPATAAAPVAPQPQAGRFVDAASVIASLPPATRLCVVDRLTGSRIPVKVCHTADEWIARDGAVPTGKIKRN</sequence>
<name>A0A7W6AD27_9SPHN</name>